<dbReference type="VEuPathDB" id="FungiDB:Malapachy_3277"/>
<dbReference type="AlphaFoldDB" id="A0A0M8MNE6"/>
<organism evidence="2 3">
    <name type="scientific">Malassezia pachydermatis</name>
    <dbReference type="NCBI Taxonomy" id="77020"/>
    <lineage>
        <taxon>Eukaryota</taxon>
        <taxon>Fungi</taxon>
        <taxon>Dikarya</taxon>
        <taxon>Basidiomycota</taxon>
        <taxon>Ustilaginomycotina</taxon>
        <taxon>Malasseziomycetes</taxon>
        <taxon>Malasseziales</taxon>
        <taxon>Malasseziaceae</taxon>
        <taxon>Malassezia</taxon>
    </lineage>
</organism>
<protein>
    <submittedName>
        <fullName evidence="2">Uncharacterized protein</fullName>
    </submittedName>
</protein>
<accession>A0A0M8MNE6</accession>
<evidence type="ECO:0000313" key="2">
    <source>
        <dbReference type="EMBL" id="KOS16006.1"/>
    </source>
</evidence>
<feature type="compositionally biased region" description="Polar residues" evidence="1">
    <location>
        <begin position="22"/>
        <end position="36"/>
    </location>
</feature>
<dbReference type="OrthoDB" id="3353653at2759"/>
<dbReference type="RefSeq" id="XP_017993638.1">
    <property type="nucleotide sequence ID" value="XM_018137751.1"/>
</dbReference>
<keyword evidence="3" id="KW-1185">Reference proteome</keyword>
<evidence type="ECO:0000256" key="1">
    <source>
        <dbReference type="SAM" id="MobiDB-lite"/>
    </source>
</evidence>
<proteinExistence type="predicted"/>
<feature type="compositionally biased region" description="Low complexity" evidence="1">
    <location>
        <begin position="37"/>
        <end position="48"/>
    </location>
</feature>
<feature type="compositionally biased region" description="Low complexity" evidence="1">
    <location>
        <begin position="78"/>
        <end position="93"/>
    </location>
</feature>
<name>A0A0M8MNE6_9BASI</name>
<dbReference type="EMBL" id="LGAV01000001">
    <property type="protein sequence ID" value="KOS16006.1"/>
    <property type="molecule type" value="Genomic_DNA"/>
</dbReference>
<feature type="region of interest" description="Disordered" evidence="1">
    <location>
        <begin position="22"/>
        <end position="94"/>
    </location>
</feature>
<evidence type="ECO:0000313" key="3">
    <source>
        <dbReference type="Proteomes" id="UP000037751"/>
    </source>
</evidence>
<comment type="caution">
    <text evidence="2">The sequence shown here is derived from an EMBL/GenBank/DDBJ whole genome shotgun (WGS) entry which is preliminary data.</text>
</comment>
<dbReference type="GeneID" id="28729627"/>
<dbReference type="Proteomes" id="UP000037751">
    <property type="component" value="Unassembled WGS sequence"/>
</dbReference>
<gene>
    <name evidence="2" type="ORF">Malapachy_3277</name>
</gene>
<sequence>MVLPARLATPCAHIDVWIESATSSTPAPQPALPSQESSHMPMMASPPSRTGSPSMGPQSDGGFSAASLLDPDAWLEGVASPPSSPVAVPSRSSSDVRPHEMYIHCRTTSHADTAIEAMAGCTAACISMCDAVHTATGAYPTIEQVQILP</sequence>
<reference evidence="2 3" key="1">
    <citation type="submission" date="2015-07" db="EMBL/GenBank/DDBJ databases">
        <title>Draft Genome Sequence of Malassezia furfur CBS1878 and Malassezia pachydermatis CBS1879.</title>
        <authorList>
            <person name="Triana S."/>
            <person name="Ohm R."/>
            <person name="Gonzalez A."/>
            <person name="DeCock H."/>
            <person name="Restrepo S."/>
            <person name="Celis A."/>
        </authorList>
    </citation>
    <scope>NUCLEOTIDE SEQUENCE [LARGE SCALE GENOMIC DNA]</scope>
    <source>
        <strain evidence="2 3">CBS 1879</strain>
    </source>
</reference>